<dbReference type="Pfam" id="PF03358">
    <property type="entry name" value="FMN_red"/>
    <property type="match status" value="1"/>
</dbReference>
<dbReference type="RefSeq" id="WP_142099107.1">
    <property type="nucleotide sequence ID" value="NZ_VIGH01000004.1"/>
</dbReference>
<comment type="caution">
    <text evidence="2">The sequence shown here is derived from an EMBL/GenBank/DDBJ whole genome shotgun (WGS) entry which is preliminary data.</text>
</comment>
<dbReference type="InterPro" id="IPR005025">
    <property type="entry name" value="FMN_Rdtase-like_dom"/>
</dbReference>
<sequence>MSYQVGVFVGSLSKVSINRRLAKALLRLSSGGNLKLREIPIGNLPLYNHDFDADYPPEGLAFKKAIAAVDALIFVTPEYNRSVPGALKNAIDWGSRPWGQNSFAHKPSAVIGTSPGKIGTAVGQQHLRSILSFVNSPELAQPEAYIQFTEGLINEDGEITDQNTAAFVADWLEKFEEFVCKVVSVNPK</sequence>
<dbReference type="Gene3D" id="3.40.50.360">
    <property type="match status" value="1"/>
</dbReference>
<dbReference type="Proteomes" id="UP000316256">
    <property type="component" value="Unassembled WGS sequence"/>
</dbReference>
<dbReference type="SUPFAM" id="SSF52218">
    <property type="entry name" value="Flavoproteins"/>
    <property type="match status" value="1"/>
</dbReference>
<evidence type="ECO:0000259" key="1">
    <source>
        <dbReference type="Pfam" id="PF03358"/>
    </source>
</evidence>
<protein>
    <submittedName>
        <fullName evidence="2">NAD(P)H-dependent oxidoreductase</fullName>
    </submittedName>
</protein>
<dbReference type="PANTHER" id="PTHR30543:SF21">
    <property type="entry name" value="NAD(P)H-DEPENDENT FMN REDUCTASE LOT6"/>
    <property type="match status" value="1"/>
</dbReference>
<dbReference type="EMBL" id="VIGH01000004">
    <property type="protein sequence ID" value="TQF69241.1"/>
    <property type="molecule type" value="Genomic_DNA"/>
</dbReference>
<keyword evidence="3" id="KW-1185">Reference proteome</keyword>
<organism evidence="2 3">
    <name type="scientific">Rhodococcus spelaei</name>
    <dbReference type="NCBI Taxonomy" id="2546320"/>
    <lineage>
        <taxon>Bacteria</taxon>
        <taxon>Bacillati</taxon>
        <taxon>Actinomycetota</taxon>
        <taxon>Actinomycetes</taxon>
        <taxon>Mycobacteriales</taxon>
        <taxon>Nocardiaceae</taxon>
        <taxon>Rhodococcus</taxon>
    </lineage>
</organism>
<dbReference type="InterPro" id="IPR050712">
    <property type="entry name" value="NAD(P)H-dep_reductase"/>
</dbReference>
<accession>A0A541BA79</accession>
<proteinExistence type="predicted"/>
<feature type="domain" description="NADPH-dependent FMN reductase-like" evidence="1">
    <location>
        <begin position="5"/>
        <end position="147"/>
    </location>
</feature>
<dbReference type="InterPro" id="IPR029039">
    <property type="entry name" value="Flavoprotein-like_sf"/>
</dbReference>
<dbReference type="GO" id="GO:0010181">
    <property type="term" value="F:FMN binding"/>
    <property type="evidence" value="ECO:0007669"/>
    <property type="project" value="TreeGrafter"/>
</dbReference>
<dbReference type="AlphaFoldDB" id="A0A541BA79"/>
<dbReference type="GO" id="GO:0016491">
    <property type="term" value="F:oxidoreductase activity"/>
    <property type="evidence" value="ECO:0007669"/>
    <property type="project" value="InterPro"/>
</dbReference>
<gene>
    <name evidence="2" type="ORF">FK531_10880</name>
</gene>
<dbReference type="PANTHER" id="PTHR30543">
    <property type="entry name" value="CHROMATE REDUCTASE"/>
    <property type="match status" value="1"/>
</dbReference>
<evidence type="ECO:0000313" key="3">
    <source>
        <dbReference type="Proteomes" id="UP000316256"/>
    </source>
</evidence>
<dbReference type="GO" id="GO:0005829">
    <property type="term" value="C:cytosol"/>
    <property type="evidence" value="ECO:0007669"/>
    <property type="project" value="TreeGrafter"/>
</dbReference>
<evidence type="ECO:0000313" key="2">
    <source>
        <dbReference type="EMBL" id="TQF69241.1"/>
    </source>
</evidence>
<name>A0A541BA79_9NOCA</name>
<reference evidence="2 3" key="1">
    <citation type="submission" date="2019-06" db="EMBL/GenBank/DDBJ databases">
        <title>Rhodococcus spaelei sp. nov., isolated from a cave.</title>
        <authorList>
            <person name="Lee S.D."/>
        </authorList>
    </citation>
    <scope>NUCLEOTIDE SEQUENCE [LARGE SCALE GENOMIC DNA]</scope>
    <source>
        <strain evidence="2 3">C9-5</strain>
    </source>
</reference>
<dbReference type="OrthoDB" id="9812295at2"/>